<feature type="compositionally biased region" description="Low complexity" evidence="2">
    <location>
        <begin position="15"/>
        <end position="32"/>
    </location>
</feature>
<feature type="compositionally biased region" description="Basic and acidic residues" evidence="2">
    <location>
        <begin position="389"/>
        <end position="426"/>
    </location>
</feature>
<organism evidence="3 4">
    <name type="scientific">Cryptococcus amylolentus CBS 6273</name>
    <dbReference type="NCBI Taxonomy" id="1296118"/>
    <lineage>
        <taxon>Eukaryota</taxon>
        <taxon>Fungi</taxon>
        <taxon>Dikarya</taxon>
        <taxon>Basidiomycota</taxon>
        <taxon>Agaricomycotina</taxon>
        <taxon>Tremellomycetes</taxon>
        <taxon>Tremellales</taxon>
        <taxon>Cryptococcaceae</taxon>
        <taxon>Cryptococcus</taxon>
    </lineage>
</organism>
<dbReference type="Proteomes" id="UP000095149">
    <property type="component" value="Unassembled WGS sequence"/>
</dbReference>
<evidence type="ECO:0000256" key="2">
    <source>
        <dbReference type="SAM" id="MobiDB-lite"/>
    </source>
</evidence>
<accession>A0A1E3KAV3</accession>
<evidence type="ECO:0000256" key="1">
    <source>
        <dbReference type="SAM" id="Coils"/>
    </source>
</evidence>
<feature type="region of interest" description="Disordered" evidence="2">
    <location>
        <begin position="165"/>
        <end position="215"/>
    </location>
</feature>
<feature type="region of interest" description="Disordered" evidence="2">
    <location>
        <begin position="1"/>
        <end position="42"/>
    </location>
</feature>
<dbReference type="AlphaFoldDB" id="A0A1E3KAV3"/>
<comment type="caution">
    <text evidence="3">The sequence shown here is derived from an EMBL/GenBank/DDBJ whole genome shotgun (WGS) entry which is preliminary data.</text>
</comment>
<dbReference type="EMBL" id="MEKH01000003">
    <property type="protein sequence ID" value="ODO10260.1"/>
    <property type="molecule type" value="Genomic_DNA"/>
</dbReference>
<protein>
    <submittedName>
        <fullName evidence="3">Uncharacterized protein</fullName>
    </submittedName>
</protein>
<sequence length="426" mass="47376">MDADIDGTTSAPLRTHSPPSTTPTVSPSKTNTATSEPSSREIALQTQINSLQSELDDALFSNISLRHSLSEAQSAIKKLESNVAKYEVEKGEKERAERRGRALKMQVDRLEWKMEELKNEMKAKEAECRALEEGKEWETKYRALKRGIDALSGRHSLKATCTDAYVAPVGGSDSPSKSKHNTQMPKKKPRVSLGLDHSNPLNPPHKPKPTRPFYHRHSVPSARVLAQYDDIPEVSDGESSGGQDDDVKDDNFVYHGDDVEVDSKKTKRVPCAWITSQKENTVRLLASFNSAHRQALALRSLRSPISEFAQLSWKKERLAELMVRFVNLPGSAVDESELGKPGGQKMDLIKRMRVALDQGLVYFEAVPPAESVETRAVGQMGAVDVQETAMEKDESEEKEKETEEKDIDDRKDVGEGSDTAKEKHEG</sequence>
<feature type="coiled-coil region" evidence="1">
    <location>
        <begin position="62"/>
        <end position="134"/>
    </location>
</feature>
<feature type="compositionally biased region" description="Basic residues" evidence="2">
    <location>
        <begin position="205"/>
        <end position="215"/>
    </location>
</feature>
<keyword evidence="1" id="KW-0175">Coiled coil</keyword>
<reference evidence="3 4" key="1">
    <citation type="submission" date="2016-06" db="EMBL/GenBank/DDBJ databases">
        <title>Evolution of pathogenesis and genome organization in the Tremellales.</title>
        <authorList>
            <person name="Cuomo C."/>
            <person name="Litvintseva A."/>
            <person name="Heitman J."/>
            <person name="Chen Y."/>
            <person name="Sun S."/>
            <person name="Springer D."/>
            <person name="Dromer F."/>
            <person name="Young S."/>
            <person name="Zeng Q."/>
            <person name="Chapman S."/>
            <person name="Gujja S."/>
            <person name="Saif S."/>
            <person name="Birren B."/>
        </authorList>
    </citation>
    <scope>NUCLEOTIDE SEQUENCE [LARGE SCALE GENOMIC DNA]</scope>
    <source>
        <strain evidence="3 4">CBS 6273</strain>
    </source>
</reference>
<feature type="region of interest" description="Disordered" evidence="2">
    <location>
        <begin position="380"/>
        <end position="426"/>
    </location>
</feature>
<dbReference type="OrthoDB" id="10373088at2759"/>
<name>A0A1E3KAV3_9TREE</name>
<evidence type="ECO:0000313" key="4">
    <source>
        <dbReference type="Proteomes" id="UP000095149"/>
    </source>
</evidence>
<proteinExistence type="predicted"/>
<feature type="compositionally biased region" description="Basic residues" evidence="2">
    <location>
        <begin position="177"/>
        <end position="190"/>
    </location>
</feature>
<gene>
    <name evidence="3" type="ORF">I350_02489</name>
</gene>
<evidence type="ECO:0000313" key="3">
    <source>
        <dbReference type="EMBL" id="ODO10260.1"/>
    </source>
</evidence>